<reference evidence="8" key="1">
    <citation type="submission" date="2019-12" db="EMBL/GenBank/DDBJ databases">
        <title>Clostridiaceae gen. nov. sp. nov., isolated from sediment in Xinjiang, China.</title>
        <authorList>
            <person name="Zhang R."/>
        </authorList>
    </citation>
    <scope>NUCLEOTIDE SEQUENCE</scope>
    <source>
        <strain evidence="8">D2Q-11</strain>
    </source>
</reference>
<feature type="transmembrane region" description="Helical" evidence="6">
    <location>
        <begin position="27"/>
        <end position="45"/>
    </location>
</feature>
<feature type="transmembrane region" description="Helical" evidence="6">
    <location>
        <begin position="6"/>
        <end position="22"/>
    </location>
</feature>
<keyword evidence="9" id="KW-1185">Reference proteome</keyword>
<feature type="transmembrane region" description="Helical" evidence="6">
    <location>
        <begin position="259"/>
        <end position="281"/>
    </location>
</feature>
<feature type="transmembrane region" description="Helical" evidence="6">
    <location>
        <begin position="466"/>
        <end position="484"/>
    </location>
</feature>
<evidence type="ECO:0000256" key="1">
    <source>
        <dbReference type="ARBA" id="ARBA00004651"/>
    </source>
</evidence>
<dbReference type="EMBL" id="WSFT01000040">
    <property type="protein sequence ID" value="MBS4539106.1"/>
    <property type="molecule type" value="Genomic_DNA"/>
</dbReference>
<keyword evidence="4 6" id="KW-1133">Transmembrane helix</keyword>
<evidence type="ECO:0000256" key="6">
    <source>
        <dbReference type="SAM" id="Phobius"/>
    </source>
</evidence>
<keyword evidence="2" id="KW-1003">Cell membrane</keyword>
<dbReference type="Pfam" id="PF03553">
    <property type="entry name" value="Na_H_antiporter"/>
    <property type="match status" value="1"/>
</dbReference>
<feature type="transmembrane region" description="Helical" evidence="6">
    <location>
        <begin position="105"/>
        <end position="123"/>
    </location>
</feature>
<organism evidence="8 9">
    <name type="scientific">Anaeromonas frigoriresistens</name>
    <dbReference type="NCBI Taxonomy" id="2683708"/>
    <lineage>
        <taxon>Bacteria</taxon>
        <taxon>Bacillati</taxon>
        <taxon>Bacillota</taxon>
        <taxon>Tissierellia</taxon>
        <taxon>Tissierellales</taxon>
        <taxon>Thermohalobacteraceae</taxon>
        <taxon>Anaeromonas</taxon>
    </lineage>
</organism>
<protein>
    <submittedName>
        <fullName evidence="8">Na+/H+ antiporter NhaC family protein</fullName>
    </submittedName>
</protein>
<feature type="transmembrane region" description="Helical" evidence="6">
    <location>
        <begin position="335"/>
        <end position="353"/>
    </location>
</feature>
<name>A0A942Z728_9FIRM</name>
<keyword evidence="3 6" id="KW-0812">Transmembrane</keyword>
<dbReference type="PANTHER" id="PTHR43478">
    <property type="entry name" value="NA+/H+ ANTIPORTER-RELATED"/>
    <property type="match status" value="1"/>
</dbReference>
<evidence type="ECO:0000256" key="5">
    <source>
        <dbReference type="ARBA" id="ARBA00023136"/>
    </source>
</evidence>
<comment type="subcellular location">
    <subcellularLocation>
        <location evidence="1">Cell membrane</location>
        <topology evidence="1">Multi-pass membrane protein</topology>
    </subcellularLocation>
</comment>
<feature type="transmembrane region" description="Helical" evidence="6">
    <location>
        <begin position="373"/>
        <end position="392"/>
    </location>
</feature>
<evidence type="ECO:0000256" key="2">
    <source>
        <dbReference type="ARBA" id="ARBA00022475"/>
    </source>
</evidence>
<feature type="transmembrane region" description="Helical" evidence="6">
    <location>
        <begin position="191"/>
        <end position="213"/>
    </location>
</feature>
<feature type="domain" description="Na+/H+ antiporter NhaC-like C-terminal" evidence="7">
    <location>
        <begin position="158"/>
        <end position="483"/>
    </location>
</feature>
<comment type="caution">
    <text evidence="8">The sequence shown here is derived from an EMBL/GenBank/DDBJ whole genome shotgun (WGS) entry which is preliminary data.</text>
</comment>
<evidence type="ECO:0000313" key="8">
    <source>
        <dbReference type="EMBL" id="MBS4539106.1"/>
    </source>
</evidence>
<evidence type="ECO:0000256" key="3">
    <source>
        <dbReference type="ARBA" id="ARBA00022692"/>
    </source>
</evidence>
<keyword evidence="5 6" id="KW-0472">Membrane</keyword>
<proteinExistence type="predicted"/>
<dbReference type="GO" id="GO:0005886">
    <property type="term" value="C:plasma membrane"/>
    <property type="evidence" value="ECO:0007669"/>
    <property type="project" value="UniProtKB-SubCell"/>
</dbReference>
<evidence type="ECO:0000256" key="4">
    <source>
        <dbReference type="ARBA" id="ARBA00022989"/>
    </source>
</evidence>
<accession>A0A942Z728</accession>
<gene>
    <name evidence="8" type="ORF">GOQ27_11575</name>
</gene>
<dbReference type="InterPro" id="IPR018461">
    <property type="entry name" value="Na/H_Antiport_NhaC-like_C"/>
</dbReference>
<dbReference type="Proteomes" id="UP000724672">
    <property type="component" value="Unassembled WGS sequence"/>
</dbReference>
<evidence type="ECO:0000259" key="7">
    <source>
        <dbReference type="Pfam" id="PF03553"/>
    </source>
</evidence>
<feature type="transmembrane region" description="Helical" evidence="6">
    <location>
        <begin position="65"/>
        <end position="84"/>
    </location>
</feature>
<sequence length="530" mass="57147">MYMDYGWLAIIPPLVAIVLAFVTKRVLISLFLGVFSGGLIISGWNPFSGAAYSLSAIVGSITDEWNASLLLFNLLMGSGVAFIWRLGGSEALTTWARKRIKSRKAAGVGAWLLGIIVFFNDYVNAAIVGNVFRDISEEQKISSERLSYILDSTAAPVATFFISDWIAFQIGMVKAGMDTAGITGISSFQGYLYSIPLNLYCIFAVLFVGMLVITGRDFGPMLKAEHRAVTEGKIVRDGAKPMLDVNYELGEPKDTKPMLITFFLPLIVLVGVTLFGFWFTGGGPEGGSLMDILGASDPAKALLWGAFAMTLTGIVMAISTKIMNLAEAMDTFIDGLKLMLLACAILVLAWSLGSITGEMDLAGFIVNSLPQSLPFVFVPVTIFLLGMLISFATGTSWGTMTILTPIAIPLAYTLTNDVYLSLAMAGVVFSGAIFGDHCSPISDTTVLASIFSGADHIDHVTTQVPYALTAAGVALLMYLLFGLFELTPWILIPLGVIILFGLMYVLSNHSRRKYGINPKTKRKIKKAKSN</sequence>
<feature type="transmembrane region" description="Helical" evidence="6">
    <location>
        <begin position="490"/>
        <end position="507"/>
    </location>
</feature>
<dbReference type="PANTHER" id="PTHR43478:SF1">
    <property type="entry name" value="NA+_H+ ANTIPORTER NHAC-LIKE C-TERMINAL DOMAIN-CONTAINING PROTEIN"/>
    <property type="match status" value="1"/>
</dbReference>
<feature type="transmembrane region" description="Helical" evidence="6">
    <location>
        <begin position="301"/>
        <end position="323"/>
    </location>
</feature>
<evidence type="ECO:0000313" key="9">
    <source>
        <dbReference type="Proteomes" id="UP000724672"/>
    </source>
</evidence>
<dbReference type="AlphaFoldDB" id="A0A942Z728"/>